<keyword evidence="2" id="KW-1185">Reference proteome</keyword>
<evidence type="ECO:0000313" key="2">
    <source>
        <dbReference type="Proteomes" id="UP000030428"/>
    </source>
</evidence>
<accession>A0A0A6RRI0</accession>
<dbReference type="AlphaFoldDB" id="A0A0A6RRI0"/>
<dbReference type="EMBL" id="JSZA02000033">
    <property type="protein sequence ID" value="KHD06481.1"/>
    <property type="molecule type" value="Genomic_DNA"/>
</dbReference>
<proteinExistence type="predicted"/>
<name>A0A0A6RRI0_9GAMM</name>
<protein>
    <recommendedName>
        <fullName evidence="3">OsmC family protein</fullName>
    </recommendedName>
</protein>
<reference evidence="1 2" key="1">
    <citation type="journal article" date="2016" name="Front. Microbiol.">
        <title>Single-Cell (Meta-)Genomics of a Dimorphic Candidatus Thiomargarita nelsonii Reveals Genomic Plasticity.</title>
        <authorList>
            <person name="Flood B.E."/>
            <person name="Fliss P."/>
            <person name="Jones D.S."/>
            <person name="Dick G.J."/>
            <person name="Jain S."/>
            <person name="Kaster A.K."/>
            <person name="Winkel M."/>
            <person name="Mussmann M."/>
            <person name="Bailey J."/>
        </authorList>
    </citation>
    <scope>NUCLEOTIDE SEQUENCE [LARGE SCALE GENOMIC DNA]</scope>
    <source>
        <strain evidence="1">Hydrate Ridge</strain>
    </source>
</reference>
<gene>
    <name evidence="1" type="ORF">PN36_10760</name>
</gene>
<evidence type="ECO:0008006" key="3">
    <source>
        <dbReference type="Google" id="ProtNLM"/>
    </source>
</evidence>
<organism evidence="1 2">
    <name type="scientific">Candidatus Thiomargarita nelsonii</name>
    <dbReference type="NCBI Taxonomy" id="1003181"/>
    <lineage>
        <taxon>Bacteria</taxon>
        <taxon>Pseudomonadati</taxon>
        <taxon>Pseudomonadota</taxon>
        <taxon>Gammaproteobacteria</taxon>
        <taxon>Thiotrichales</taxon>
        <taxon>Thiotrichaceae</taxon>
        <taxon>Thiomargarita</taxon>
    </lineage>
</organism>
<comment type="caution">
    <text evidence="1">The sequence shown here is derived from an EMBL/GenBank/DDBJ whole genome shotgun (WGS) entry which is preliminary data.</text>
</comment>
<dbReference type="Proteomes" id="UP000030428">
    <property type="component" value="Unassembled WGS sequence"/>
</dbReference>
<sequence length="139" mass="16082">MDNRTFHLRLKCTYQGTNNLVDELTVEVLKDKNWETLELSVRSPGFLLFINALFSCQHLYMRTNSAERSLILSSALGELYLETDEFWEIKDVIISFNVNLKSGKPSEDDISYITERMTHCPVSSNLPKHIQIKNSVHFV</sequence>
<evidence type="ECO:0000313" key="1">
    <source>
        <dbReference type="EMBL" id="KHD06481.1"/>
    </source>
</evidence>